<feature type="coiled-coil region" evidence="2">
    <location>
        <begin position="1556"/>
        <end position="1692"/>
    </location>
</feature>
<evidence type="ECO:0000256" key="3">
    <source>
        <dbReference type="SAM" id="MobiDB-lite"/>
    </source>
</evidence>
<evidence type="ECO:0000256" key="2">
    <source>
        <dbReference type="SAM" id="Coils"/>
    </source>
</evidence>
<evidence type="ECO:0000256" key="1">
    <source>
        <dbReference type="ARBA" id="ARBA00023054"/>
    </source>
</evidence>
<organism evidence="5 6">
    <name type="scientific">Characodon lateralis</name>
    <dbReference type="NCBI Taxonomy" id="208331"/>
    <lineage>
        <taxon>Eukaryota</taxon>
        <taxon>Metazoa</taxon>
        <taxon>Chordata</taxon>
        <taxon>Craniata</taxon>
        <taxon>Vertebrata</taxon>
        <taxon>Euteleostomi</taxon>
        <taxon>Actinopterygii</taxon>
        <taxon>Neopterygii</taxon>
        <taxon>Teleostei</taxon>
        <taxon>Neoteleostei</taxon>
        <taxon>Acanthomorphata</taxon>
        <taxon>Ovalentaria</taxon>
        <taxon>Atherinomorphae</taxon>
        <taxon>Cyprinodontiformes</taxon>
        <taxon>Goodeidae</taxon>
        <taxon>Characodon</taxon>
    </lineage>
</organism>
<feature type="region of interest" description="Disordered" evidence="3">
    <location>
        <begin position="1215"/>
        <end position="1243"/>
    </location>
</feature>
<feature type="coiled-coil region" evidence="2">
    <location>
        <begin position="1346"/>
        <end position="1408"/>
    </location>
</feature>
<reference evidence="5 6" key="1">
    <citation type="submission" date="2021-06" db="EMBL/GenBank/DDBJ databases">
        <authorList>
            <person name="Palmer J.M."/>
        </authorList>
    </citation>
    <scope>NUCLEOTIDE SEQUENCE [LARGE SCALE GENOMIC DNA]</scope>
    <source>
        <strain evidence="5 6">CL_MEX2019</strain>
        <tissue evidence="5">Muscle</tissue>
    </source>
</reference>
<protein>
    <recommendedName>
        <fullName evidence="4">Rootletin-like coiled-coil domain-containing protein</fullName>
    </recommendedName>
</protein>
<keyword evidence="1 2" id="KW-0175">Coiled coil</keyword>
<dbReference type="EMBL" id="JAHUTJ010008399">
    <property type="protein sequence ID" value="MED6266669.1"/>
    <property type="molecule type" value="Genomic_DNA"/>
</dbReference>
<feature type="coiled-coil region" evidence="2">
    <location>
        <begin position="1493"/>
        <end position="1520"/>
    </location>
</feature>
<feature type="coiled-coil region" evidence="2">
    <location>
        <begin position="312"/>
        <end position="472"/>
    </location>
</feature>
<accession>A0ABU7CXP6</accession>
<proteinExistence type="predicted"/>
<evidence type="ECO:0000259" key="4">
    <source>
        <dbReference type="Pfam" id="PF15035"/>
    </source>
</evidence>
<feature type="domain" description="Rootletin-like coiled-coil" evidence="4">
    <location>
        <begin position="11"/>
        <end position="134"/>
    </location>
</feature>
<name>A0ABU7CXP6_9TELE</name>
<feature type="coiled-coil region" evidence="2">
    <location>
        <begin position="543"/>
        <end position="654"/>
    </location>
</feature>
<evidence type="ECO:0000313" key="5">
    <source>
        <dbReference type="EMBL" id="MED6266669.1"/>
    </source>
</evidence>
<evidence type="ECO:0000313" key="6">
    <source>
        <dbReference type="Proteomes" id="UP001352852"/>
    </source>
</evidence>
<feature type="coiled-coil region" evidence="2">
    <location>
        <begin position="1110"/>
        <end position="1187"/>
    </location>
</feature>
<dbReference type="PANTHER" id="PTHR23159:SF63">
    <property type="entry name" value="CILIARY ROOTLET COILED-COIL, ROOTLETIN FAMILY MEMBER 2"/>
    <property type="match status" value="1"/>
</dbReference>
<feature type="coiled-coil region" evidence="2">
    <location>
        <begin position="704"/>
        <end position="861"/>
    </location>
</feature>
<comment type="caution">
    <text evidence="5">The sequence shown here is derived from an EMBL/GenBank/DDBJ whole genome shotgun (WGS) entry which is preliminary data.</text>
</comment>
<dbReference type="PANTHER" id="PTHR23159">
    <property type="entry name" value="CENTROSOMAL PROTEIN 2"/>
    <property type="match status" value="1"/>
</dbReference>
<dbReference type="Proteomes" id="UP001352852">
    <property type="component" value="Unassembled WGS sequence"/>
</dbReference>
<gene>
    <name evidence="5" type="ORF">CHARACLAT_004383</name>
</gene>
<dbReference type="SUPFAM" id="SSF57997">
    <property type="entry name" value="Tropomyosin"/>
    <property type="match status" value="1"/>
</dbReference>
<feature type="coiled-coil region" evidence="2">
    <location>
        <begin position="1262"/>
        <end position="1289"/>
    </location>
</feature>
<keyword evidence="6" id="KW-1185">Reference proteome</keyword>
<dbReference type="Pfam" id="PF15035">
    <property type="entry name" value="Rootletin"/>
    <property type="match status" value="1"/>
</dbReference>
<dbReference type="InterPro" id="IPR055167">
    <property type="entry name" value="Rootletin-like_CC"/>
</dbReference>
<feature type="coiled-coil region" evidence="2">
    <location>
        <begin position="897"/>
        <end position="1071"/>
    </location>
</feature>
<sequence length="1759" mass="203199">MAQDMLAHLDSAERQKRVEQDLNIVIQKQSAQLQEERSRSASLSQVNSWLREQLDQVDTVNNGLVESLLKARKEAQRFETRLRGERETYASRSSHEQARVRALWRQATSLRSTFTQLKTFTDRALSDMRGECVAVCQLLHVACKKLEARAPEKSPGCESEMLAHENQLKNKLKETMQLQVRWDAEKVELNCRILELTDTLNHFQNQNSEKDASLHTMRVSLEKMETMRAEDRAEMAILHTEVQALQTILYQIHQLVSSEGENSESENMSASPLLGTFPPKNSTLIAVQNVLSKHLQESQEMDARLKAALVQVDTFKDQLQQKYAERTKLEKTIQDIQREHQEAKKALEESLKENKRSRCTLELIINEKGSLEKLLSGLQQEVDSQRGEQNVLRSSSLDLQRQRDLLRQQREDLEMQLSRQHTEACRGEKAFQELERRYSDLRSELITVKESLDQITLEKEMLEDENTSLSLALNKMECHSAAQESLLIKLQSQLTTLKDSLIKMAALSEGLATDKVELNRIVLQTEGEKMELSERRCEAEGKKAAAREDAARAQKEMINLLAERQAFESSHVQLQDLCQKLEAELSLLHREKAEALEKQLEAKRQMQTLQVQLCACSKELDERTTAVKRAARDREELAKDKAALEVKLNCADRTACCLTQQLVALRAEKNSLETAIFESQELSTSLEAELTRLEGERCSLNLANEALTRDAAKMRVDAEQQLQQAAKQVRMFEEKLAEVERNALLMLNNTEQIHRGQLEAEHKQTEQQFAELMVQQQLIEEQLRTQCEELRVHNQRALQQVQDELAKLQKEFNQSLLQAESEKQQTLFQQEAEKAALTDKIASLQQDLALASMGMERIQREVLSKQEQEKNSEIVKCKLKDLQYQFQESLTFHQSTRKSLNEHISELNQQKEQAKQELEGLRHQLQETEDSLLKGQRDLTEAHRELQGCVQEQDKLRKETLELSRVLADETREKEAIQVSNQELRAFIKRAERDNNSLRRALQEKDHNESILEEGRSSTHEEATTLRSTMRELEKSHLQARRELQELRRKIKVLESNNKRQDQELLELQDQVCQKELRKEEAQREVFALNHRILECEAAKEAALIEVSGLQRCVRELETANQQSQELLHEKEAYQQQSDQRHRETTAQLEEVLEDSKTQINELSVKLSLTENRTQSLEEQLNLSKAKCCDLEHQLTGLFAALHYTVDINQKRLCHKRGSKHRSPTPSRRNFHTKEEEYGSEESGLSLLNSEEINVTSVQTTLQEFMKGLRDAQRERDEAQAHIVSLSQHVTELKASQEKSLNQMLELQSSLRLSEEGKQEMVQQLHKLHASLTLQHDVAHCKQKESRNLEVQLAQLKTTLQASQTKSRSLQDKLEFLQGLETGANAEKQKLKKSLDAAESRVSRLELSQCTLQGELQRAHLRTAELDAETGALQERLTDTRKKLGESEDRCAALKVSEERLAVSLARAEQHENMLREQVHMLSNTISLNRKNTEDLQEQVTELQRALAASEGDRRLLQKRLDKTQDALSESKRVNYALTEQTQNLKSVQEESYVRISELEKCNKMLKESLKQQEEAQLQTSMQSKREKKELQEKLTNLQSSLQMLQNEKAKMEKVLAHLSKDKSALRKTLEKVEMEKLRKEEDAVSVAREIAQLEQALQSLEKELSEEQRVVQTLKVQISELEHAHEQHLLEVTAHHHKQLNSETERLRNSQLEVELALETREMAHHQRVILLEEQVLTLKEQLDHETRRRQEYFIQML</sequence>